<proteinExistence type="inferred from homology"/>
<evidence type="ECO:0008006" key="12">
    <source>
        <dbReference type="Google" id="ProtNLM"/>
    </source>
</evidence>
<dbReference type="GO" id="GO:0020037">
    <property type="term" value="F:heme binding"/>
    <property type="evidence" value="ECO:0007669"/>
    <property type="project" value="InterPro"/>
</dbReference>
<dbReference type="InterPro" id="IPR050121">
    <property type="entry name" value="Cytochrome_P450_monoxygenase"/>
</dbReference>
<keyword evidence="4 9" id="KW-0349">Heme</keyword>
<reference evidence="10 11" key="1">
    <citation type="submission" date="2016-03" db="EMBL/GenBank/DDBJ databases">
        <title>Whole genome sequencing of Grifola frondosa 9006-11.</title>
        <authorList>
            <person name="Min B."/>
            <person name="Park H."/>
            <person name="Kim J.-G."/>
            <person name="Cho H."/>
            <person name="Oh Y.-L."/>
            <person name="Kong W.-S."/>
            <person name="Choi I.-G."/>
        </authorList>
    </citation>
    <scope>NUCLEOTIDE SEQUENCE [LARGE SCALE GENOMIC DNA]</scope>
    <source>
        <strain evidence="10 11">9006-11</strain>
    </source>
</reference>
<organism evidence="10 11">
    <name type="scientific">Grifola frondosa</name>
    <name type="common">Maitake</name>
    <name type="synonym">Polyporus frondosus</name>
    <dbReference type="NCBI Taxonomy" id="5627"/>
    <lineage>
        <taxon>Eukaryota</taxon>
        <taxon>Fungi</taxon>
        <taxon>Dikarya</taxon>
        <taxon>Basidiomycota</taxon>
        <taxon>Agaricomycotina</taxon>
        <taxon>Agaricomycetes</taxon>
        <taxon>Polyporales</taxon>
        <taxon>Grifolaceae</taxon>
        <taxon>Grifola</taxon>
    </lineage>
</organism>
<dbReference type="PRINTS" id="PR00465">
    <property type="entry name" value="EP450IV"/>
</dbReference>
<evidence type="ECO:0000256" key="5">
    <source>
        <dbReference type="ARBA" id="ARBA00022723"/>
    </source>
</evidence>
<feature type="binding site" description="axial binding residue" evidence="9">
    <location>
        <position position="165"/>
    </location>
    <ligand>
        <name>heme</name>
        <dbReference type="ChEBI" id="CHEBI:30413"/>
    </ligand>
    <ligandPart>
        <name>Fe</name>
        <dbReference type="ChEBI" id="CHEBI:18248"/>
    </ligandPart>
</feature>
<dbReference type="Pfam" id="PF00067">
    <property type="entry name" value="p450"/>
    <property type="match status" value="1"/>
</dbReference>
<accession>A0A1C7LRV8</accession>
<dbReference type="OrthoDB" id="1470350at2759"/>
<dbReference type="PANTHER" id="PTHR24305:SF166">
    <property type="entry name" value="CYTOCHROME P450 12A4, MITOCHONDRIAL-RELATED"/>
    <property type="match status" value="1"/>
</dbReference>
<dbReference type="AlphaFoldDB" id="A0A1C7LRV8"/>
<keyword evidence="11" id="KW-1185">Reference proteome</keyword>
<keyword evidence="6" id="KW-0560">Oxidoreductase</keyword>
<dbReference type="GO" id="GO:0016705">
    <property type="term" value="F:oxidoreductase activity, acting on paired donors, with incorporation or reduction of molecular oxygen"/>
    <property type="evidence" value="ECO:0007669"/>
    <property type="project" value="InterPro"/>
</dbReference>
<evidence type="ECO:0000256" key="2">
    <source>
        <dbReference type="ARBA" id="ARBA00005179"/>
    </source>
</evidence>
<dbReference type="InterPro" id="IPR002403">
    <property type="entry name" value="Cyt_P450_E_grp-IV"/>
</dbReference>
<comment type="caution">
    <text evidence="10">The sequence shown here is derived from an EMBL/GenBank/DDBJ whole genome shotgun (WGS) entry which is preliminary data.</text>
</comment>
<evidence type="ECO:0000256" key="6">
    <source>
        <dbReference type="ARBA" id="ARBA00023002"/>
    </source>
</evidence>
<keyword evidence="8" id="KW-0503">Monooxygenase</keyword>
<comment type="similarity">
    <text evidence="3">Belongs to the cytochrome P450 family.</text>
</comment>
<keyword evidence="5 9" id="KW-0479">Metal-binding</keyword>
<dbReference type="STRING" id="5627.A0A1C7LRV8"/>
<dbReference type="SUPFAM" id="SSF48264">
    <property type="entry name" value="Cytochrome P450"/>
    <property type="match status" value="1"/>
</dbReference>
<dbReference type="Gene3D" id="1.10.630.10">
    <property type="entry name" value="Cytochrome P450"/>
    <property type="match status" value="1"/>
</dbReference>
<evidence type="ECO:0000256" key="1">
    <source>
        <dbReference type="ARBA" id="ARBA00001971"/>
    </source>
</evidence>
<dbReference type="PANTHER" id="PTHR24305">
    <property type="entry name" value="CYTOCHROME P450"/>
    <property type="match status" value="1"/>
</dbReference>
<protein>
    <recommendedName>
        <fullName evidence="12">Cytochrome P450</fullName>
    </recommendedName>
</protein>
<dbReference type="InterPro" id="IPR036396">
    <property type="entry name" value="Cyt_P450_sf"/>
</dbReference>
<dbReference type="GO" id="GO:0004497">
    <property type="term" value="F:monooxygenase activity"/>
    <property type="evidence" value="ECO:0007669"/>
    <property type="project" value="UniProtKB-KW"/>
</dbReference>
<dbReference type="PRINTS" id="PR00385">
    <property type="entry name" value="P450"/>
</dbReference>
<evidence type="ECO:0000256" key="7">
    <source>
        <dbReference type="ARBA" id="ARBA00023004"/>
    </source>
</evidence>
<dbReference type="GO" id="GO:0005506">
    <property type="term" value="F:iron ion binding"/>
    <property type="evidence" value="ECO:0007669"/>
    <property type="project" value="InterPro"/>
</dbReference>
<dbReference type="InterPro" id="IPR001128">
    <property type="entry name" value="Cyt_P450"/>
</dbReference>
<evidence type="ECO:0000313" key="10">
    <source>
        <dbReference type="EMBL" id="OBZ67551.1"/>
    </source>
</evidence>
<dbReference type="Proteomes" id="UP000092993">
    <property type="component" value="Unassembled WGS sequence"/>
</dbReference>
<gene>
    <name evidence="10" type="ORF">A0H81_12337</name>
</gene>
<keyword evidence="7 9" id="KW-0408">Iron</keyword>
<evidence type="ECO:0000313" key="11">
    <source>
        <dbReference type="Proteomes" id="UP000092993"/>
    </source>
</evidence>
<comment type="cofactor">
    <cofactor evidence="1 9">
        <name>heme</name>
        <dbReference type="ChEBI" id="CHEBI:30413"/>
    </cofactor>
</comment>
<evidence type="ECO:0000256" key="3">
    <source>
        <dbReference type="ARBA" id="ARBA00010617"/>
    </source>
</evidence>
<evidence type="ECO:0000256" key="4">
    <source>
        <dbReference type="ARBA" id="ARBA00022617"/>
    </source>
</evidence>
<dbReference type="EMBL" id="LUGG01000023">
    <property type="protein sequence ID" value="OBZ67551.1"/>
    <property type="molecule type" value="Genomic_DNA"/>
</dbReference>
<evidence type="ECO:0000256" key="9">
    <source>
        <dbReference type="PIRSR" id="PIRSR602403-1"/>
    </source>
</evidence>
<evidence type="ECO:0000256" key="8">
    <source>
        <dbReference type="ARBA" id="ARBA00023033"/>
    </source>
</evidence>
<dbReference type="OMA" id="RNEINDM"/>
<name>A0A1C7LRV8_GRIFR</name>
<sequence length="221" mass="24492">MSTMIFAAMDTTSNALALTLDLLAQHPDVQDKLRKEIVEARDGRDLPYDELVGLPYLDAVCRETLRLHDPVPLVFRETRNDIVLPLSEPIQGVDGSMMSEIPIPKDTAIMVGVMASNTSKTIWGDDAHEWKPERWLSPLPSAVSDAHIPGIYSHLMTFLGGGRACIGFKFSQLEMKVVLSLLLSNFTFELSDKPIMWNVAGVRALLNLRKLAQCSSVLICD</sequence>
<comment type="pathway">
    <text evidence="2">Secondary metabolite biosynthesis.</text>
</comment>